<dbReference type="EMBL" id="QSON01000001">
    <property type="protein sequence ID" value="RGJ08234.1"/>
    <property type="molecule type" value="Genomic_DNA"/>
</dbReference>
<protein>
    <recommendedName>
        <fullName evidence="3">GH16 domain-containing protein</fullName>
    </recommendedName>
</protein>
<dbReference type="Gene3D" id="2.60.120.200">
    <property type="match status" value="1"/>
</dbReference>
<dbReference type="PANTHER" id="PTHR10963">
    <property type="entry name" value="GLYCOSYL HYDROLASE-RELATED"/>
    <property type="match status" value="1"/>
</dbReference>
<feature type="signal peptide" evidence="2">
    <location>
        <begin position="1"/>
        <end position="29"/>
    </location>
</feature>
<dbReference type="RefSeq" id="WP_117630255.1">
    <property type="nucleotide sequence ID" value="NZ_QSON01000001.1"/>
</dbReference>
<dbReference type="SMART" id="SM00458">
    <property type="entry name" value="RICIN"/>
    <property type="match status" value="1"/>
</dbReference>
<dbReference type="InterPro" id="IPR000772">
    <property type="entry name" value="Ricin_B_lectin"/>
</dbReference>
<dbReference type="GO" id="GO:0005975">
    <property type="term" value="P:carbohydrate metabolic process"/>
    <property type="evidence" value="ECO:0007669"/>
    <property type="project" value="InterPro"/>
</dbReference>
<evidence type="ECO:0000313" key="4">
    <source>
        <dbReference type="EMBL" id="RGJ08234.1"/>
    </source>
</evidence>
<dbReference type="Pfam" id="PF00652">
    <property type="entry name" value="Ricin_B_lectin"/>
    <property type="match status" value="1"/>
</dbReference>
<dbReference type="InterPro" id="IPR000757">
    <property type="entry name" value="Beta-glucanase-like"/>
</dbReference>
<dbReference type="SUPFAM" id="SSF49899">
    <property type="entry name" value="Concanavalin A-like lectins/glucanases"/>
    <property type="match status" value="1"/>
</dbReference>
<dbReference type="AlphaFoldDB" id="A0A374PEH3"/>
<accession>A0A374PEH3</accession>
<dbReference type="Gene3D" id="2.80.10.50">
    <property type="match status" value="2"/>
</dbReference>
<comment type="caution">
    <text evidence="4">The sequence shown here is derived from an EMBL/GenBank/DDBJ whole genome shotgun (WGS) entry which is preliminary data.</text>
</comment>
<dbReference type="GO" id="GO:0004553">
    <property type="term" value="F:hydrolase activity, hydrolyzing O-glycosyl compounds"/>
    <property type="evidence" value="ECO:0007669"/>
    <property type="project" value="InterPro"/>
</dbReference>
<sequence>MRNSIKKLVLKGVFTCLMVCSLTALPVQAAVSSNTKDDNEWNLVFSDEFNDDTVNAQYWNRYPAAIDSEDYFFYGSTPETVVCPENVSVSDGSLHILAENNPIDLGDGVDHKYRTGILQSRDKIELAYGRFEARIKMPDLPGSNPAFWLMPHKYEDGFSFIGLNNSKGEEGYGAEVDILEHIYTDGNAYQSTVHWGGYEAQHKSWTASPKPVMEGNPYDWHIFAVEWTPSSLKFMVDGKVTAAYSGTAVPQGPEFIILSLGMGGGWIGTPDVTKMPAEMLVDYVRVYQKDSYEEPELSDGTYTIKSAFSGKYLDISPEESSSKVVQMEGNTGDSQKWIVTTNKDGYRTIKNKADESVLDIFGRQTNPGADAIHWKYTGGDNQLWTIEKSGDYYKIVNKNSSLVLDIEGRLTTDHAPIIQWNDTGHDNQQWIFTIVD</sequence>
<dbReference type="InterPro" id="IPR013320">
    <property type="entry name" value="ConA-like_dom_sf"/>
</dbReference>
<keyword evidence="2" id="KW-0732">Signal</keyword>
<feature type="chain" id="PRO_5016729633" description="GH16 domain-containing protein" evidence="2">
    <location>
        <begin position="30"/>
        <end position="436"/>
    </location>
</feature>
<dbReference type="SUPFAM" id="SSF50370">
    <property type="entry name" value="Ricin B-like lectins"/>
    <property type="match status" value="1"/>
</dbReference>
<comment type="similarity">
    <text evidence="1">Belongs to the glycosyl hydrolase 16 family.</text>
</comment>
<proteinExistence type="inferred from homology"/>
<feature type="domain" description="GH16" evidence="3">
    <location>
        <begin position="39"/>
        <end position="292"/>
    </location>
</feature>
<evidence type="ECO:0000256" key="2">
    <source>
        <dbReference type="SAM" id="SignalP"/>
    </source>
</evidence>
<dbReference type="PROSITE" id="PS50231">
    <property type="entry name" value="RICIN_B_LECTIN"/>
    <property type="match status" value="1"/>
</dbReference>
<dbReference type="Pfam" id="PF00722">
    <property type="entry name" value="Glyco_hydro_16"/>
    <property type="match status" value="1"/>
</dbReference>
<gene>
    <name evidence="4" type="ORF">DXD79_02200</name>
</gene>
<dbReference type="PANTHER" id="PTHR10963:SF55">
    <property type="entry name" value="GLYCOSIDE HYDROLASE FAMILY 16 PROTEIN"/>
    <property type="match status" value="1"/>
</dbReference>
<name>A0A374PEH3_9FIRM</name>
<dbReference type="PROSITE" id="PS51762">
    <property type="entry name" value="GH16_2"/>
    <property type="match status" value="1"/>
</dbReference>
<dbReference type="CDD" id="cd08023">
    <property type="entry name" value="GH16_laminarinase_like"/>
    <property type="match status" value="1"/>
</dbReference>
<evidence type="ECO:0000256" key="1">
    <source>
        <dbReference type="ARBA" id="ARBA00006865"/>
    </source>
</evidence>
<dbReference type="InterPro" id="IPR035992">
    <property type="entry name" value="Ricin_B-like_lectins"/>
</dbReference>
<reference evidence="4 5" key="1">
    <citation type="submission" date="2018-08" db="EMBL/GenBank/DDBJ databases">
        <title>A genome reference for cultivated species of the human gut microbiota.</title>
        <authorList>
            <person name="Zou Y."/>
            <person name="Xue W."/>
            <person name="Luo G."/>
        </authorList>
    </citation>
    <scope>NUCLEOTIDE SEQUENCE [LARGE SCALE GENOMIC DNA]</scope>
    <source>
        <strain evidence="4 5">TM09-12</strain>
    </source>
</reference>
<evidence type="ECO:0000313" key="5">
    <source>
        <dbReference type="Proteomes" id="UP000263014"/>
    </source>
</evidence>
<organism evidence="4 5">
    <name type="scientific">Hungatella hathewayi</name>
    <dbReference type="NCBI Taxonomy" id="154046"/>
    <lineage>
        <taxon>Bacteria</taxon>
        <taxon>Bacillati</taxon>
        <taxon>Bacillota</taxon>
        <taxon>Clostridia</taxon>
        <taxon>Lachnospirales</taxon>
        <taxon>Lachnospiraceae</taxon>
        <taxon>Hungatella</taxon>
    </lineage>
</organism>
<dbReference type="CDD" id="cd00161">
    <property type="entry name" value="beta-trefoil_Ricin-like"/>
    <property type="match status" value="1"/>
</dbReference>
<dbReference type="Proteomes" id="UP000263014">
    <property type="component" value="Unassembled WGS sequence"/>
</dbReference>
<evidence type="ECO:0000259" key="3">
    <source>
        <dbReference type="PROSITE" id="PS51762"/>
    </source>
</evidence>
<dbReference type="InterPro" id="IPR050546">
    <property type="entry name" value="Glycosyl_Hydrlase_16"/>
</dbReference>